<dbReference type="AlphaFoldDB" id="A0A3L8DX14"/>
<feature type="signal peptide" evidence="1">
    <location>
        <begin position="1"/>
        <end position="16"/>
    </location>
</feature>
<evidence type="ECO:0000256" key="1">
    <source>
        <dbReference type="SAM" id="SignalP"/>
    </source>
</evidence>
<comment type="caution">
    <text evidence="2">The sequence shown here is derived from an EMBL/GenBank/DDBJ whole genome shotgun (WGS) entry which is preliminary data.</text>
</comment>
<name>A0A3L8DX14_OOCBI</name>
<reference evidence="2 3" key="1">
    <citation type="journal article" date="2018" name="Genome Res.">
        <title>The genomic architecture and molecular evolution of ant odorant receptors.</title>
        <authorList>
            <person name="McKenzie S.K."/>
            <person name="Kronauer D.J.C."/>
        </authorList>
    </citation>
    <scope>NUCLEOTIDE SEQUENCE [LARGE SCALE GENOMIC DNA]</scope>
    <source>
        <strain evidence="2">Clonal line C1</strain>
    </source>
</reference>
<gene>
    <name evidence="2" type="ORF">DMN91_003007</name>
</gene>
<dbReference type="Proteomes" id="UP000279307">
    <property type="component" value="Chromosome 3"/>
</dbReference>
<proteinExistence type="predicted"/>
<sequence>MKCLIFVATIVVVVSASPERQRRSVGWSWGHNGAVVLGTLRNSIAVAGPVAPAATVVAPISPSVAVVGPAAGSAAVIEPIGGHTAVVGPSAGLAAIVGPIASSATVVQWSSCRISGNCRRCCSSSVAAGHAGSVVAPVVTNGLVVKSIW</sequence>
<dbReference type="EMBL" id="QOIP01000003">
    <property type="protein sequence ID" value="RLU24916.1"/>
    <property type="molecule type" value="Genomic_DNA"/>
</dbReference>
<organism evidence="2 3">
    <name type="scientific">Ooceraea biroi</name>
    <name type="common">Clonal raider ant</name>
    <name type="synonym">Cerapachys biroi</name>
    <dbReference type="NCBI Taxonomy" id="2015173"/>
    <lineage>
        <taxon>Eukaryota</taxon>
        <taxon>Metazoa</taxon>
        <taxon>Ecdysozoa</taxon>
        <taxon>Arthropoda</taxon>
        <taxon>Hexapoda</taxon>
        <taxon>Insecta</taxon>
        <taxon>Pterygota</taxon>
        <taxon>Neoptera</taxon>
        <taxon>Endopterygota</taxon>
        <taxon>Hymenoptera</taxon>
        <taxon>Apocrita</taxon>
        <taxon>Aculeata</taxon>
        <taxon>Formicoidea</taxon>
        <taxon>Formicidae</taxon>
        <taxon>Dorylinae</taxon>
        <taxon>Ooceraea</taxon>
    </lineage>
</organism>
<keyword evidence="1" id="KW-0732">Signal</keyword>
<protein>
    <submittedName>
        <fullName evidence="2">Uncharacterized protein</fullName>
    </submittedName>
</protein>
<dbReference type="OrthoDB" id="6768573at2759"/>
<evidence type="ECO:0000313" key="3">
    <source>
        <dbReference type="Proteomes" id="UP000279307"/>
    </source>
</evidence>
<evidence type="ECO:0000313" key="2">
    <source>
        <dbReference type="EMBL" id="RLU24916.1"/>
    </source>
</evidence>
<feature type="chain" id="PRO_5018115404" evidence="1">
    <location>
        <begin position="17"/>
        <end position="149"/>
    </location>
</feature>
<accession>A0A3L8DX14</accession>